<feature type="region of interest" description="Disordered" evidence="1">
    <location>
        <begin position="227"/>
        <end position="274"/>
    </location>
</feature>
<feature type="region of interest" description="Disordered" evidence="1">
    <location>
        <begin position="290"/>
        <end position="309"/>
    </location>
</feature>
<proteinExistence type="predicted"/>
<feature type="region of interest" description="Disordered" evidence="1">
    <location>
        <begin position="654"/>
        <end position="676"/>
    </location>
</feature>
<accession>A0AAW1SXG4</accession>
<keyword evidence="2" id="KW-0472">Membrane</keyword>
<reference evidence="3 4" key="1">
    <citation type="journal article" date="2024" name="Nat. Commun.">
        <title>Phylogenomics reveals the evolutionary origins of lichenization in chlorophyte algae.</title>
        <authorList>
            <person name="Puginier C."/>
            <person name="Libourel C."/>
            <person name="Otte J."/>
            <person name="Skaloud P."/>
            <person name="Haon M."/>
            <person name="Grisel S."/>
            <person name="Petersen M."/>
            <person name="Berrin J.G."/>
            <person name="Delaux P.M."/>
            <person name="Dal Grande F."/>
            <person name="Keller J."/>
        </authorList>
    </citation>
    <scope>NUCLEOTIDE SEQUENCE [LARGE SCALE GENOMIC DNA]</scope>
    <source>
        <strain evidence="3 4">SAG 2523</strain>
    </source>
</reference>
<evidence type="ECO:0000256" key="1">
    <source>
        <dbReference type="SAM" id="MobiDB-lite"/>
    </source>
</evidence>
<feature type="compositionally biased region" description="Polar residues" evidence="1">
    <location>
        <begin position="667"/>
        <end position="676"/>
    </location>
</feature>
<feature type="compositionally biased region" description="Low complexity" evidence="1">
    <location>
        <begin position="248"/>
        <end position="269"/>
    </location>
</feature>
<name>A0AAW1SXG4_9CHLO</name>
<dbReference type="AlphaFoldDB" id="A0AAW1SXG4"/>
<feature type="transmembrane region" description="Helical" evidence="2">
    <location>
        <begin position="170"/>
        <end position="192"/>
    </location>
</feature>
<feature type="compositionally biased region" description="Pro residues" evidence="1">
    <location>
        <begin position="40"/>
        <end position="51"/>
    </location>
</feature>
<gene>
    <name evidence="3" type="ORF">WJX84_003880</name>
</gene>
<evidence type="ECO:0000256" key="2">
    <source>
        <dbReference type="SAM" id="Phobius"/>
    </source>
</evidence>
<feature type="region of interest" description="Disordered" evidence="1">
    <location>
        <begin position="359"/>
        <end position="400"/>
    </location>
</feature>
<dbReference type="EMBL" id="JALJOV010000786">
    <property type="protein sequence ID" value="KAK9861262.1"/>
    <property type="molecule type" value="Genomic_DNA"/>
</dbReference>
<feature type="region of interest" description="Disordered" evidence="1">
    <location>
        <begin position="135"/>
        <end position="165"/>
    </location>
</feature>
<keyword evidence="4" id="KW-1185">Reference proteome</keyword>
<keyword evidence="2" id="KW-0812">Transmembrane</keyword>
<protein>
    <submittedName>
        <fullName evidence="3">Uncharacterized protein</fullName>
    </submittedName>
</protein>
<evidence type="ECO:0000313" key="3">
    <source>
        <dbReference type="EMBL" id="KAK9861262.1"/>
    </source>
</evidence>
<comment type="caution">
    <text evidence="3">The sequence shown here is derived from an EMBL/GenBank/DDBJ whole genome shotgun (WGS) entry which is preliminary data.</text>
</comment>
<dbReference type="Proteomes" id="UP001485043">
    <property type="component" value="Unassembled WGS sequence"/>
</dbReference>
<organism evidence="3 4">
    <name type="scientific">Apatococcus fuscideae</name>
    <dbReference type="NCBI Taxonomy" id="2026836"/>
    <lineage>
        <taxon>Eukaryota</taxon>
        <taxon>Viridiplantae</taxon>
        <taxon>Chlorophyta</taxon>
        <taxon>core chlorophytes</taxon>
        <taxon>Trebouxiophyceae</taxon>
        <taxon>Chlorellales</taxon>
        <taxon>Chlorellaceae</taxon>
        <taxon>Apatococcus</taxon>
    </lineage>
</organism>
<keyword evidence="2" id="KW-1133">Transmembrane helix</keyword>
<sequence length="676" mass="72357">MLTTRRYAFAEAALRSGKLISMNTEPESLSQVPGLVMIIPSPPPPPPPSPTSDPGKEAASEPEDDPNDMSATAQARRCLTKPKEPASWHEPCSNPSSSMMVAARAEASSTPQPKMPEEMAERIREQVRGDLDHHRSLLQAPGPKPEGESRTLDPPAPPSPPSSHGMSNGAIAAIVIGVGLLVLLLGTLAVAARMTIRYKLQTRPGAASTHKPSPRTPKELTSIIVDCPKDKGTDLGPDGLHPPLITHSSFSDPSTSSQSGHSSPSANPSGDQTTGARIHAVGLRPSLVTHTLPAPAHGSNPGAGIHASGHPQEQLVALDTLMQQAHQAGEAIPRRLPETALGLAKLKIGDRRLLRHGARSQGLNQGDVDFSASEDDGSDAGEEFHDARSRRPSGASTNEDSFFDALSSRATSASSQASKKAVTPKHWRIHYTNPLATHGAERRTGLSVLMPPKEDMTSGTHSTGDVTEDLLRSAIMKTINNSRILGTPGTNGAWPEQPDPEFPEGPHTQDNPIFQSHCSLQSIKEAIEAELANTELQTKPVTVSFVYDPENVHGTLPDRTLGLRVGPLNDTQGDAPAGRKLAVRIHNVPDESDDEIVDEAKARYSPQARGIPEKFRPMGPPSQPTFCTYPKDLLDTPENEELVYISREIAAREAQQWGPRKDRIPLINSNGSLESV</sequence>
<feature type="compositionally biased region" description="Acidic residues" evidence="1">
    <location>
        <begin position="372"/>
        <end position="381"/>
    </location>
</feature>
<feature type="region of interest" description="Disordered" evidence="1">
    <location>
        <begin position="34"/>
        <end position="118"/>
    </location>
</feature>
<evidence type="ECO:0000313" key="4">
    <source>
        <dbReference type="Proteomes" id="UP001485043"/>
    </source>
</evidence>